<accession>A0ABS8T8J6</accession>
<keyword evidence="3" id="KW-1185">Reference proteome</keyword>
<reference evidence="2 3" key="1">
    <citation type="journal article" date="2021" name="BMC Genomics">
        <title>Datura genome reveals duplications of psychoactive alkaloid biosynthetic genes and high mutation rate following tissue culture.</title>
        <authorList>
            <person name="Rajewski A."/>
            <person name="Carter-House D."/>
            <person name="Stajich J."/>
            <person name="Litt A."/>
        </authorList>
    </citation>
    <scope>NUCLEOTIDE SEQUENCE [LARGE SCALE GENOMIC DNA]</scope>
    <source>
        <strain evidence="2">AR-01</strain>
    </source>
</reference>
<feature type="compositionally biased region" description="Basic and acidic residues" evidence="1">
    <location>
        <begin position="1"/>
        <end position="15"/>
    </location>
</feature>
<organism evidence="2 3">
    <name type="scientific">Datura stramonium</name>
    <name type="common">Jimsonweed</name>
    <name type="synonym">Common thornapple</name>
    <dbReference type="NCBI Taxonomy" id="4076"/>
    <lineage>
        <taxon>Eukaryota</taxon>
        <taxon>Viridiplantae</taxon>
        <taxon>Streptophyta</taxon>
        <taxon>Embryophyta</taxon>
        <taxon>Tracheophyta</taxon>
        <taxon>Spermatophyta</taxon>
        <taxon>Magnoliopsida</taxon>
        <taxon>eudicotyledons</taxon>
        <taxon>Gunneridae</taxon>
        <taxon>Pentapetalae</taxon>
        <taxon>asterids</taxon>
        <taxon>lamiids</taxon>
        <taxon>Solanales</taxon>
        <taxon>Solanaceae</taxon>
        <taxon>Solanoideae</taxon>
        <taxon>Datureae</taxon>
        <taxon>Datura</taxon>
    </lineage>
</organism>
<comment type="caution">
    <text evidence="2">The sequence shown here is derived from an EMBL/GenBank/DDBJ whole genome shotgun (WGS) entry which is preliminary data.</text>
</comment>
<evidence type="ECO:0000313" key="2">
    <source>
        <dbReference type="EMBL" id="MCD7467735.1"/>
    </source>
</evidence>
<dbReference type="EMBL" id="JACEIK010001262">
    <property type="protein sequence ID" value="MCD7467735.1"/>
    <property type="molecule type" value="Genomic_DNA"/>
</dbReference>
<protein>
    <submittedName>
        <fullName evidence="2">Uncharacterized protein</fullName>
    </submittedName>
</protein>
<gene>
    <name evidence="2" type="ORF">HAX54_005347</name>
</gene>
<feature type="region of interest" description="Disordered" evidence="1">
    <location>
        <begin position="1"/>
        <end position="23"/>
    </location>
</feature>
<evidence type="ECO:0000313" key="3">
    <source>
        <dbReference type="Proteomes" id="UP000823775"/>
    </source>
</evidence>
<proteinExistence type="predicted"/>
<dbReference type="Proteomes" id="UP000823775">
    <property type="component" value="Unassembled WGS sequence"/>
</dbReference>
<evidence type="ECO:0000256" key="1">
    <source>
        <dbReference type="SAM" id="MobiDB-lite"/>
    </source>
</evidence>
<name>A0ABS8T8J6_DATST</name>
<sequence length="119" mass="13574">MVDLRNPEVSERSPSRLDPSLRPSSNMVAFCAVVKLNHQFMKENVPFLRHKPASAEMSDFHGENSQSWVKNLNGFDICIITNNWSFGTILPRNWSLALSSEKFLVRRTFGETPAVQHDN</sequence>